<keyword evidence="2" id="KW-0812">Transmembrane</keyword>
<keyword evidence="2" id="KW-0472">Membrane</keyword>
<gene>
    <name evidence="4" type="ORF">MNV_650010</name>
</gene>
<dbReference type="GO" id="GO:0004252">
    <property type="term" value="F:serine-type endopeptidase activity"/>
    <property type="evidence" value="ECO:0007669"/>
    <property type="project" value="InterPro"/>
</dbReference>
<dbReference type="InterPro" id="IPR027065">
    <property type="entry name" value="Lon_Prtase"/>
</dbReference>
<keyword evidence="2" id="KW-1133">Transmembrane helix</keyword>
<name>A0A284VSI5_9EURY</name>
<dbReference type="Proteomes" id="UP000218615">
    <property type="component" value="Unassembled WGS sequence"/>
</dbReference>
<dbReference type="SUPFAM" id="SSF54211">
    <property type="entry name" value="Ribosomal protein S5 domain 2-like"/>
    <property type="match status" value="1"/>
</dbReference>
<organism evidence="4 5">
    <name type="scientific">Candidatus Methanoperedens nitratireducens</name>
    <dbReference type="NCBI Taxonomy" id="1392998"/>
    <lineage>
        <taxon>Archaea</taxon>
        <taxon>Methanobacteriati</taxon>
        <taxon>Methanobacteriota</taxon>
        <taxon>Stenosarchaea group</taxon>
        <taxon>Methanomicrobia</taxon>
        <taxon>Methanosarcinales</taxon>
        <taxon>ANME-2 cluster</taxon>
        <taxon>Candidatus Methanoperedentaceae</taxon>
        <taxon>Candidatus Methanoperedens</taxon>
    </lineage>
</organism>
<dbReference type="Pfam" id="PF05362">
    <property type="entry name" value="Lon_C"/>
    <property type="match status" value="1"/>
</dbReference>
<dbReference type="Gene3D" id="3.30.230.10">
    <property type="match status" value="1"/>
</dbReference>
<dbReference type="InterPro" id="IPR020568">
    <property type="entry name" value="Ribosomal_Su5_D2-typ_SF"/>
</dbReference>
<dbReference type="GO" id="GO:0004176">
    <property type="term" value="F:ATP-dependent peptidase activity"/>
    <property type="evidence" value="ECO:0007669"/>
    <property type="project" value="InterPro"/>
</dbReference>
<evidence type="ECO:0000259" key="3">
    <source>
        <dbReference type="Pfam" id="PF05362"/>
    </source>
</evidence>
<keyword evidence="5" id="KW-1185">Reference proteome</keyword>
<reference evidence="5" key="1">
    <citation type="submission" date="2017-06" db="EMBL/GenBank/DDBJ databases">
        <authorList>
            <person name="Cremers G."/>
        </authorList>
    </citation>
    <scope>NUCLEOTIDE SEQUENCE [LARGE SCALE GENOMIC DNA]</scope>
</reference>
<accession>A0A284VSI5</accession>
<evidence type="ECO:0000256" key="1">
    <source>
        <dbReference type="ARBA" id="ARBA00004127"/>
    </source>
</evidence>
<dbReference type="InterPro" id="IPR008269">
    <property type="entry name" value="Lon_proteolytic"/>
</dbReference>
<dbReference type="GO" id="GO:0005524">
    <property type="term" value="F:ATP binding"/>
    <property type="evidence" value="ECO:0007669"/>
    <property type="project" value="InterPro"/>
</dbReference>
<feature type="domain" description="Lon proteolytic" evidence="3">
    <location>
        <begin position="114"/>
        <end position="260"/>
    </location>
</feature>
<dbReference type="RefSeq" id="WP_143311832.1">
    <property type="nucleotide sequence ID" value="NZ_FZMP01000213.1"/>
</dbReference>
<comment type="subcellular location">
    <subcellularLocation>
        <location evidence="1">Endomembrane system</location>
        <topology evidence="1">Multi-pass membrane protein</topology>
    </subcellularLocation>
</comment>
<dbReference type="GO" id="GO:0030163">
    <property type="term" value="P:protein catabolic process"/>
    <property type="evidence" value="ECO:0007669"/>
    <property type="project" value="InterPro"/>
</dbReference>
<evidence type="ECO:0000313" key="5">
    <source>
        <dbReference type="Proteomes" id="UP000218615"/>
    </source>
</evidence>
<dbReference type="AlphaFoldDB" id="A0A284VSI5"/>
<evidence type="ECO:0000313" key="4">
    <source>
        <dbReference type="EMBL" id="SNQ62255.1"/>
    </source>
</evidence>
<dbReference type="EMBL" id="FZMP01000213">
    <property type="protein sequence ID" value="SNQ62255.1"/>
    <property type="molecule type" value="Genomic_DNA"/>
</dbReference>
<protein>
    <recommendedName>
        <fullName evidence="3">Lon proteolytic domain-containing protein</fullName>
    </recommendedName>
</protein>
<dbReference type="InterPro" id="IPR014721">
    <property type="entry name" value="Ribsml_uS5_D2-typ_fold_subgr"/>
</dbReference>
<feature type="transmembrane region" description="Helical" evidence="2">
    <location>
        <begin position="12"/>
        <end position="30"/>
    </location>
</feature>
<evidence type="ECO:0000256" key="2">
    <source>
        <dbReference type="SAM" id="Phobius"/>
    </source>
</evidence>
<dbReference type="GO" id="GO:0006508">
    <property type="term" value="P:proteolysis"/>
    <property type="evidence" value="ECO:0007669"/>
    <property type="project" value="InterPro"/>
</dbReference>
<dbReference type="PANTHER" id="PTHR10046">
    <property type="entry name" value="ATP DEPENDENT LON PROTEASE FAMILY MEMBER"/>
    <property type="match status" value="1"/>
</dbReference>
<dbReference type="GO" id="GO:0012505">
    <property type="term" value="C:endomembrane system"/>
    <property type="evidence" value="ECO:0007669"/>
    <property type="project" value="UniProtKB-SubCell"/>
</dbReference>
<dbReference type="OrthoDB" id="15525at2157"/>
<proteinExistence type="predicted"/>
<sequence length="275" mass="29956">MDKSPDYNRKLKITVIILFVLFAGSFFFLLQNLEKVRQQDEKISDLTNISQHQQEQISQLENTTISLQQNLSMTREQLTNETRVRQTYEREILNLTMVAKSDYGVMAIDENDKGKLIPLEVIIKNGSGNLFINVANVLFDEELQLSAQTAVKVARETTGANLANKDVLINIESPPEAQGLIIQGGSAGAAMSLAAMAAMQGKTIRNDVLITGTINDDHSIGRVGAVRAKALAAKESGAVLFLVPVGQKSDVGDIGIGIREVGIIEDAMQYAIQSP</sequence>